<dbReference type="AlphaFoldDB" id="A0A8H5Z6D0"/>
<evidence type="ECO:0000313" key="1">
    <source>
        <dbReference type="EMBL" id="KAF5844343.1"/>
    </source>
</evidence>
<protein>
    <submittedName>
        <fullName evidence="1">Uncharacterized protein</fullName>
    </submittedName>
</protein>
<reference evidence="1" key="1">
    <citation type="submission" date="2019-11" db="EMBL/GenBank/DDBJ databases">
        <title>Bipolaris sorokiniana Genome sequencing.</title>
        <authorList>
            <person name="Wang H."/>
        </authorList>
    </citation>
    <scope>NUCLEOTIDE SEQUENCE</scope>
</reference>
<comment type="caution">
    <text evidence="1">The sequence shown here is derived from an EMBL/GenBank/DDBJ whole genome shotgun (WGS) entry which is preliminary data.</text>
</comment>
<name>A0A8H5Z6D0_COCSA</name>
<proteinExistence type="predicted"/>
<dbReference type="EMBL" id="WNKQ01000024">
    <property type="protein sequence ID" value="KAF5844343.1"/>
    <property type="molecule type" value="Genomic_DNA"/>
</dbReference>
<gene>
    <name evidence="1" type="ORF">GGP41_004496</name>
</gene>
<dbReference type="Proteomes" id="UP000624244">
    <property type="component" value="Unassembled WGS sequence"/>
</dbReference>
<accession>A0A8H5Z6D0</accession>
<sequence>MCDINAIIQVSKLENSRKQAAMQAITALLSSDCQPCFSSFWKNLADGKEPSSLNMTSPKIHTWIHNQEAFQEPGSLSTLTNVQHIIQIHKTILSPRQRLISPTDLSLLLVTVTWGALFDTDSNNSAKAALADAVEEVTKLLLGHTDSVDKFLALVATVSAEFRWGKRLCLAERINQKEMHTLIVGCAGTASALKLHMKSVVRACCFDREQAAQVDQAMRILYCIEKSHTLRWQTFPLVSKEALPELDVRDDPTFEKDTCAVSVELLHLRMHYAHICLRIVELRRATDESAPDFFIDKIAELETALDDWHASIARNPFILLVEESIARRIKHHAFCLYYEALLHLVSICSLNQRKFLHSPRQEWEVIRQRSIREVILSCYKISSDDLLQDQNFIFTNVLAFCLLAQDSLLSQDIERKRENETLLGISSGFFARIRLLYPKSPIFEQTSSLLSIINHG</sequence>
<evidence type="ECO:0000313" key="2">
    <source>
        <dbReference type="Proteomes" id="UP000624244"/>
    </source>
</evidence>
<organism evidence="1 2">
    <name type="scientific">Cochliobolus sativus</name>
    <name type="common">Common root rot and spot blotch fungus</name>
    <name type="synonym">Bipolaris sorokiniana</name>
    <dbReference type="NCBI Taxonomy" id="45130"/>
    <lineage>
        <taxon>Eukaryota</taxon>
        <taxon>Fungi</taxon>
        <taxon>Dikarya</taxon>
        <taxon>Ascomycota</taxon>
        <taxon>Pezizomycotina</taxon>
        <taxon>Dothideomycetes</taxon>
        <taxon>Pleosporomycetidae</taxon>
        <taxon>Pleosporales</taxon>
        <taxon>Pleosporineae</taxon>
        <taxon>Pleosporaceae</taxon>
        <taxon>Bipolaris</taxon>
    </lineage>
</organism>